<feature type="transmembrane region" description="Helical" evidence="1">
    <location>
        <begin position="133"/>
        <end position="156"/>
    </location>
</feature>
<keyword evidence="1" id="KW-1133">Transmembrane helix</keyword>
<keyword evidence="1" id="KW-0812">Transmembrane</keyword>
<proteinExistence type="predicted"/>
<keyword evidence="3" id="KW-1185">Reference proteome</keyword>
<gene>
    <name evidence="2" type="ORF">BN1708_000442</name>
</gene>
<reference evidence="2 3" key="1">
    <citation type="submission" date="2015-05" db="EMBL/GenBank/DDBJ databases">
        <authorList>
            <person name="Wang D.B."/>
            <person name="Wang M."/>
        </authorList>
    </citation>
    <scope>NUCLEOTIDE SEQUENCE [LARGE SCALE GENOMIC DNA]</scope>
    <source>
        <strain evidence="2">VL1</strain>
    </source>
</reference>
<dbReference type="EMBL" id="CVQH01011112">
    <property type="protein sequence ID" value="CRK19777.1"/>
    <property type="molecule type" value="Genomic_DNA"/>
</dbReference>
<dbReference type="AlphaFoldDB" id="A0A0G4LCM5"/>
<feature type="transmembrane region" description="Helical" evidence="1">
    <location>
        <begin position="168"/>
        <end position="191"/>
    </location>
</feature>
<accession>A0A0G4LCM5</accession>
<dbReference type="Proteomes" id="UP000044602">
    <property type="component" value="Unassembled WGS sequence"/>
</dbReference>
<evidence type="ECO:0000313" key="2">
    <source>
        <dbReference type="EMBL" id="CRK19777.1"/>
    </source>
</evidence>
<feature type="transmembrane region" description="Helical" evidence="1">
    <location>
        <begin position="104"/>
        <end position="127"/>
    </location>
</feature>
<sequence length="215" mass="23126">MLKEPANLLIRLALVPVREALELLLRLVVFAGSTTVPLSPRRQVLLLDVKVGRHVPPVARRAPADVLDKLEGAAVAQHEGHLVPGGGLEEENVVLVAARLVDSCVVLVLFRLLVRAAAAVVVVFLVVAGHVDLVAADLGGFLLFLLLLLLFAVLGFRFRFALGLFAPLFLFLLIVFVLVFLVIAVAALVIAPADRRRETEVHLEARLAGVARGES</sequence>
<name>A0A0G4LCM5_VERLO</name>
<protein>
    <submittedName>
        <fullName evidence="2">Uncharacterized protein</fullName>
    </submittedName>
</protein>
<feature type="non-terminal residue" evidence="2">
    <location>
        <position position="215"/>
    </location>
</feature>
<evidence type="ECO:0000313" key="3">
    <source>
        <dbReference type="Proteomes" id="UP000044602"/>
    </source>
</evidence>
<keyword evidence="1" id="KW-0472">Membrane</keyword>
<evidence type="ECO:0000256" key="1">
    <source>
        <dbReference type="SAM" id="Phobius"/>
    </source>
</evidence>
<organism evidence="2 3">
    <name type="scientific">Verticillium longisporum</name>
    <name type="common">Verticillium dahliae var. longisporum</name>
    <dbReference type="NCBI Taxonomy" id="100787"/>
    <lineage>
        <taxon>Eukaryota</taxon>
        <taxon>Fungi</taxon>
        <taxon>Dikarya</taxon>
        <taxon>Ascomycota</taxon>
        <taxon>Pezizomycotina</taxon>
        <taxon>Sordariomycetes</taxon>
        <taxon>Hypocreomycetidae</taxon>
        <taxon>Glomerellales</taxon>
        <taxon>Plectosphaerellaceae</taxon>
        <taxon>Verticillium</taxon>
    </lineage>
</organism>